<evidence type="ECO:0008006" key="6">
    <source>
        <dbReference type="Google" id="ProtNLM"/>
    </source>
</evidence>
<keyword evidence="3" id="KW-0234">DNA repair</keyword>
<dbReference type="InterPro" id="IPR010760">
    <property type="entry name" value="DNA-repair_Swi5"/>
</dbReference>
<gene>
    <name evidence="4" type="ORF">DB88DRAFT_492703</name>
</gene>
<accession>A0AAD9CXN5</accession>
<evidence type="ECO:0000313" key="5">
    <source>
        <dbReference type="Proteomes" id="UP001182556"/>
    </source>
</evidence>
<dbReference type="Pfam" id="PF07061">
    <property type="entry name" value="Swi5"/>
    <property type="match status" value="1"/>
</dbReference>
<evidence type="ECO:0000313" key="4">
    <source>
        <dbReference type="EMBL" id="KAK1923854.1"/>
    </source>
</evidence>
<protein>
    <recommendedName>
        <fullName evidence="6">Swi5-domain-containing protein</fullName>
    </recommendedName>
</protein>
<proteinExistence type="inferred from homology"/>
<reference evidence="4" key="1">
    <citation type="submission" date="2023-02" db="EMBL/GenBank/DDBJ databases">
        <title>Identification and recombinant expression of a fungal hydrolase from Papiliotrema laurentii that hydrolyzes apple cutin and clears colloidal polyester polyurethane.</title>
        <authorList>
            <consortium name="DOE Joint Genome Institute"/>
            <person name="Roman V.A."/>
            <person name="Bojanowski C."/>
            <person name="Crable B.R."/>
            <person name="Wagner D.N."/>
            <person name="Hung C.S."/>
            <person name="Nadeau L.J."/>
            <person name="Schratz L."/>
            <person name="Haridas S."/>
            <person name="Pangilinan J."/>
            <person name="Lipzen A."/>
            <person name="Na H."/>
            <person name="Yan M."/>
            <person name="Ng V."/>
            <person name="Grigoriev I.V."/>
            <person name="Spatafora J.W."/>
            <person name="Barlow D."/>
            <person name="Biffinger J."/>
            <person name="Kelley-Loughnane N."/>
            <person name="Varaljay V.A."/>
            <person name="Crookes-Goodson W.J."/>
        </authorList>
    </citation>
    <scope>NUCLEOTIDE SEQUENCE</scope>
    <source>
        <strain evidence="4">5307AH</strain>
    </source>
</reference>
<dbReference type="EMBL" id="JAODAN010000006">
    <property type="protein sequence ID" value="KAK1923854.1"/>
    <property type="molecule type" value="Genomic_DNA"/>
</dbReference>
<dbReference type="Gene3D" id="1.20.5.170">
    <property type="match status" value="1"/>
</dbReference>
<dbReference type="PANTHER" id="PTHR28529:SF2">
    <property type="entry name" value="DNA REPAIR PROTEIN SWI5 HOMOLOG"/>
    <property type="match status" value="1"/>
</dbReference>
<keyword evidence="2" id="KW-0227">DNA damage</keyword>
<dbReference type="GO" id="GO:0034974">
    <property type="term" value="C:Swi5-Swi2 complex"/>
    <property type="evidence" value="ECO:0007669"/>
    <property type="project" value="TreeGrafter"/>
</dbReference>
<sequence>MSKHPPTPPSSPPINEADTALLLAAHDEIAYLESQLHADRTPESILKTHIHLLHRYNAVKDTTQALISKYAQLRNTSIAAVHESLGLPLKDE</sequence>
<dbReference type="GO" id="GO:0032798">
    <property type="term" value="C:Swi5-Sfr1 complex"/>
    <property type="evidence" value="ECO:0007669"/>
    <property type="project" value="TreeGrafter"/>
</dbReference>
<dbReference type="Proteomes" id="UP001182556">
    <property type="component" value="Unassembled WGS sequence"/>
</dbReference>
<evidence type="ECO:0000256" key="3">
    <source>
        <dbReference type="ARBA" id="ARBA00023204"/>
    </source>
</evidence>
<evidence type="ECO:0000256" key="1">
    <source>
        <dbReference type="ARBA" id="ARBA00008060"/>
    </source>
</evidence>
<dbReference type="AlphaFoldDB" id="A0AAD9CXN5"/>
<comment type="similarity">
    <text evidence="1">Belongs to the SWI5/SAE3 family.</text>
</comment>
<dbReference type="GO" id="GO:0000709">
    <property type="term" value="P:meiotic joint molecule formation"/>
    <property type="evidence" value="ECO:0007669"/>
    <property type="project" value="TreeGrafter"/>
</dbReference>
<dbReference type="GO" id="GO:0010772">
    <property type="term" value="P:meiotic DNA recombinase assembly involved in reciprocal meiotic recombination"/>
    <property type="evidence" value="ECO:0007669"/>
    <property type="project" value="TreeGrafter"/>
</dbReference>
<comment type="caution">
    <text evidence="4">The sequence shown here is derived from an EMBL/GenBank/DDBJ whole genome shotgun (WGS) entry which is preliminary data.</text>
</comment>
<evidence type="ECO:0000256" key="2">
    <source>
        <dbReference type="ARBA" id="ARBA00022763"/>
    </source>
</evidence>
<dbReference type="PANTHER" id="PTHR28529">
    <property type="entry name" value="DNA REPAIR PROTEIN SWI5 HOMOLOG"/>
    <property type="match status" value="1"/>
</dbReference>
<name>A0AAD9CXN5_PAPLA</name>
<organism evidence="4 5">
    <name type="scientific">Papiliotrema laurentii</name>
    <name type="common">Cryptococcus laurentii</name>
    <dbReference type="NCBI Taxonomy" id="5418"/>
    <lineage>
        <taxon>Eukaryota</taxon>
        <taxon>Fungi</taxon>
        <taxon>Dikarya</taxon>
        <taxon>Basidiomycota</taxon>
        <taxon>Agaricomycotina</taxon>
        <taxon>Tremellomycetes</taxon>
        <taxon>Tremellales</taxon>
        <taxon>Rhynchogastremaceae</taxon>
        <taxon>Papiliotrema</taxon>
    </lineage>
</organism>
<keyword evidence="5" id="KW-1185">Reference proteome</keyword>